<evidence type="ECO:0000313" key="2">
    <source>
        <dbReference type="EMBL" id="KAK8091634.1"/>
    </source>
</evidence>
<gene>
    <name evidence="2" type="ORF">PG997_001995</name>
</gene>
<evidence type="ECO:0000313" key="3">
    <source>
        <dbReference type="Proteomes" id="UP001433268"/>
    </source>
</evidence>
<dbReference type="EMBL" id="JAQQWN010000003">
    <property type="protein sequence ID" value="KAK8091634.1"/>
    <property type="molecule type" value="Genomic_DNA"/>
</dbReference>
<organism evidence="2 3">
    <name type="scientific">Apiospora hydei</name>
    <dbReference type="NCBI Taxonomy" id="1337664"/>
    <lineage>
        <taxon>Eukaryota</taxon>
        <taxon>Fungi</taxon>
        <taxon>Dikarya</taxon>
        <taxon>Ascomycota</taxon>
        <taxon>Pezizomycotina</taxon>
        <taxon>Sordariomycetes</taxon>
        <taxon>Xylariomycetidae</taxon>
        <taxon>Amphisphaeriales</taxon>
        <taxon>Apiosporaceae</taxon>
        <taxon>Apiospora</taxon>
    </lineage>
</organism>
<protein>
    <submittedName>
        <fullName evidence="2">Uncharacterized protein</fullName>
    </submittedName>
</protein>
<feature type="signal peptide" evidence="1">
    <location>
        <begin position="1"/>
        <end position="17"/>
    </location>
</feature>
<sequence length="88" mass="9250">MKATFFIAPLLAAVATAAPAATARSALDGGRQMLQYCDGENLQGDCVTIYGIDVGVCSWSSQDKIFYAGVSNVDGIWATSAYVSCFEV</sequence>
<feature type="chain" id="PRO_5046740605" evidence="1">
    <location>
        <begin position="18"/>
        <end position="88"/>
    </location>
</feature>
<comment type="caution">
    <text evidence="2">The sequence shown here is derived from an EMBL/GenBank/DDBJ whole genome shotgun (WGS) entry which is preliminary data.</text>
</comment>
<proteinExistence type="predicted"/>
<dbReference type="RefSeq" id="XP_066673606.1">
    <property type="nucleotide sequence ID" value="XM_066806310.1"/>
</dbReference>
<dbReference type="Proteomes" id="UP001433268">
    <property type="component" value="Unassembled WGS sequence"/>
</dbReference>
<evidence type="ECO:0000256" key="1">
    <source>
        <dbReference type="SAM" id="SignalP"/>
    </source>
</evidence>
<keyword evidence="3" id="KW-1185">Reference proteome</keyword>
<accession>A0ABR1X875</accession>
<dbReference type="GeneID" id="92039370"/>
<name>A0ABR1X875_9PEZI</name>
<keyword evidence="1" id="KW-0732">Signal</keyword>
<reference evidence="2 3" key="1">
    <citation type="submission" date="2023-01" db="EMBL/GenBank/DDBJ databases">
        <title>Analysis of 21 Apiospora genomes using comparative genomics revels a genus with tremendous synthesis potential of carbohydrate active enzymes and secondary metabolites.</title>
        <authorList>
            <person name="Sorensen T."/>
        </authorList>
    </citation>
    <scope>NUCLEOTIDE SEQUENCE [LARGE SCALE GENOMIC DNA]</scope>
    <source>
        <strain evidence="2 3">CBS 114990</strain>
    </source>
</reference>